<dbReference type="GO" id="GO:0009011">
    <property type="term" value="F:alpha-1,4-glucan glucosyltransferase (ADP-glucose donor) activity"/>
    <property type="evidence" value="ECO:0007669"/>
    <property type="project" value="UniProtKB-UniRule"/>
</dbReference>
<evidence type="ECO:0000256" key="5">
    <source>
        <dbReference type="ARBA" id="ARBA00022676"/>
    </source>
</evidence>
<dbReference type="NCBIfam" id="NF001903">
    <property type="entry name" value="PRK00654.2-2"/>
    <property type="match status" value="1"/>
</dbReference>
<keyword evidence="5 8" id="KW-0328">Glycosyltransferase</keyword>
<dbReference type="Proteomes" id="UP000264702">
    <property type="component" value="Unassembled WGS sequence"/>
</dbReference>
<evidence type="ECO:0000256" key="2">
    <source>
        <dbReference type="ARBA" id="ARBA00002764"/>
    </source>
</evidence>
<dbReference type="NCBIfam" id="NF001899">
    <property type="entry name" value="PRK00654.1-2"/>
    <property type="match status" value="1"/>
</dbReference>
<evidence type="ECO:0000256" key="1">
    <source>
        <dbReference type="ARBA" id="ARBA00001478"/>
    </source>
</evidence>
<evidence type="ECO:0000313" key="11">
    <source>
        <dbReference type="EMBL" id="RFU17316.1"/>
    </source>
</evidence>
<dbReference type="GO" id="GO:0004373">
    <property type="term" value="F:alpha-1,4-glucan glucosyltransferase (UDP-glucose donor) activity"/>
    <property type="evidence" value="ECO:0007669"/>
    <property type="project" value="InterPro"/>
</dbReference>
<sequence>MHIVFAASECAPYAKTGGLADVVEALPREIVRLGHQVTVYLPYYRQVAARLPEKKIVLRSITIPFRYYNRFVAILDGGKQDGVQFYFVDCPELFDRESFYSTPSGDYGDNWERFGLFSRTVLEASKQIAVPDVFHVHDWQTAILPVYLRTVYSGDPAFSSTAAVLTIHNAGYQGLFPPATTENLLFPWEIFHMDRVEQYNNFNFLKGGIVYSDALTTVSRKYAEEIQTPEFGNALDPILRRRAEDLHGILNGVDYTKWNPATDHNIAAHFTPENLAGKADCRRDLLHAFGVSHVGEATPILGIVSRLATMKGFDLFAGIADRLMKEDITLIVLGTGEPYYENLFRDLQSRFPDKVHVRILFDEMLAHKVEAGSDIFLMPSRYEPCGLNQIYSLKYGTVPVVRATGGLDDTIAEWEPVAESGTGFKFHGYEPENFLAAIHRALTLFTDKAAWSKLMRNGMMKDFSWSGPAAEYVKVYTDVARRRS</sequence>
<dbReference type="InterPro" id="IPR001296">
    <property type="entry name" value="Glyco_trans_1"/>
</dbReference>
<keyword evidence="6 8" id="KW-0808">Transferase</keyword>
<dbReference type="UniPathway" id="UPA00164"/>
<evidence type="ECO:0000259" key="10">
    <source>
        <dbReference type="Pfam" id="PF08323"/>
    </source>
</evidence>
<dbReference type="GO" id="GO:0005978">
    <property type="term" value="P:glycogen biosynthetic process"/>
    <property type="evidence" value="ECO:0007669"/>
    <property type="project" value="UniProtKB-UniRule"/>
</dbReference>
<evidence type="ECO:0000256" key="8">
    <source>
        <dbReference type="HAMAP-Rule" id="MF_00484"/>
    </source>
</evidence>
<dbReference type="AlphaFoldDB" id="A0A372IQY0"/>
<dbReference type="CDD" id="cd03791">
    <property type="entry name" value="GT5_Glycogen_synthase_DULL1-like"/>
    <property type="match status" value="1"/>
</dbReference>
<dbReference type="InterPro" id="IPR011835">
    <property type="entry name" value="GS/SS"/>
</dbReference>
<dbReference type="OrthoDB" id="9808590at2"/>
<comment type="similarity">
    <text evidence="4 8">Belongs to the glycosyltransferase 1 family. Bacterial/plant glycogen synthase subfamily.</text>
</comment>
<dbReference type="PANTHER" id="PTHR45825:SF11">
    <property type="entry name" value="ALPHA AMYLASE DOMAIN-CONTAINING PROTEIN"/>
    <property type="match status" value="1"/>
</dbReference>
<dbReference type="Pfam" id="PF08323">
    <property type="entry name" value="Glyco_transf_5"/>
    <property type="match status" value="1"/>
</dbReference>
<dbReference type="InterPro" id="IPR013534">
    <property type="entry name" value="Starch_synth_cat_dom"/>
</dbReference>
<dbReference type="Gene3D" id="3.40.50.2000">
    <property type="entry name" value="Glycogen Phosphorylase B"/>
    <property type="match status" value="2"/>
</dbReference>
<evidence type="ECO:0000313" key="12">
    <source>
        <dbReference type="Proteomes" id="UP000264702"/>
    </source>
</evidence>
<protein>
    <recommendedName>
        <fullName evidence="8">Glycogen synthase</fullName>
        <ecNumber evidence="8">2.4.1.21</ecNumber>
    </recommendedName>
    <alternativeName>
        <fullName evidence="8">Starch [bacterial glycogen] synthase</fullName>
    </alternativeName>
</protein>
<dbReference type="EMBL" id="QVQT01000002">
    <property type="protein sequence ID" value="RFU17316.1"/>
    <property type="molecule type" value="Genomic_DNA"/>
</dbReference>
<comment type="pathway">
    <text evidence="3 8">Glycan biosynthesis; glycogen biosynthesis.</text>
</comment>
<evidence type="ECO:0000259" key="9">
    <source>
        <dbReference type="Pfam" id="PF00534"/>
    </source>
</evidence>
<dbReference type="Pfam" id="PF00534">
    <property type="entry name" value="Glycos_transf_1"/>
    <property type="match status" value="1"/>
</dbReference>
<keyword evidence="12" id="KW-1185">Reference proteome</keyword>
<reference evidence="11 12" key="1">
    <citation type="submission" date="2018-08" db="EMBL/GenBank/DDBJ databases">
        <title>Acidipila sp. 4G-K13, an acidobacterium isolated from forest soil.</title>
        <authorList>
            <person name="Gao Z.-H."/>
            <person name="Qiu L.-H."/>
        </authorList>
    </citation>
    <scope>NUCLEOTIDE SEQUENCE [LARGE SCALE GENOMIC DNA]</scope>
    <source>
        <strain evidence="11 12">4G-K13</strain>
    </source>
</reference>
<feature type="domain" description="Glycosyl transferase family 1" evidence="9">
    <location>
        <begin position="296"/>
        <end position="444"/>
    </location>
</feature>
<dbReference type="PANTHER" id="PTHR45825">
    <property type="entry name" value="GRANULE-BOUND STARCH SYNTHASE 1, CHLOROPLASTIC/AMYLOPLASTIC"/>
    <property type="match status" value="1"/>
</dbReference>
<evidence type="ECO:0000256" key="6">
    <source>
        <dbReference type="ARBA" id="ARBA00022679"/>
    </source>
</evidence>
<organism evidence="11 12">
    <name type="scientific">Paracidobacterium acidisoli</name>
    <dbReference type="NCBI Taxonomy" id="2303751"/>
    <lineage>
        <taxon>Bacteria</taxon>
        <taxon>Pseudomonadati</taxon>
        <taxon>Acidobacteriota</taxon>
        <taxon>Terriglobia</taxon>
        <taxon>Terriglobales</taxon>
        <taxon>Acidobacteriaceae</taxon>
        <taxon>Paracidobacterium</taxon>
    </lineage>
</organism>
<accession>A0A372IQY0</accession>
<evidence type="ECO:0000256" key="4">
    <source>
        <dbReference type="ARBA" id="ARBA00010281"/>
    </source>
</evidence>
<dbReference type="NCBIfam" id="TIGR02095">
    <property type="entry name" value="glgA"/>
    <property type="match status" value="1"/>
</dbReference>
<evidence type="ECO:0000256" key="3">
    <source>
        <dbReference type="ARBA" id="ARBA00004964"/>
    </source>
</evidence>
<gene>
    <name evidence="8 11" type="primary">glgA</name>
    <name evidence="11" type="ORF">D0Y96_03890</name>
</gene>
<comment type="caution">
    <text evidence="11">The sequence shown here is derived from an EMBL/GenBank/DDBJ whole genome shotgun (WGS) entry which is preliminary data.</text>
</comment>
<name>A0A372IQY0_9BACT</name>
<dbReference type="EC" id="2.4.1.21" evidence="8"/>
<evidence type="ECO:0000256" key="7">
    <source>
        <dbReference type="ARBA" id="ARBA00023056"/>
    </source>
</evidence>
<comment type="function">
    <text evidence="2 8">Synthesizes alpha-1,4-glucan chains using ADP-glucose.</text>
</comment>
<feature type="binding site" evidence="8">
    <location>
        <position position="15"/>
    </location>
    <ligand>
        <name>ADP-alpha-D-glucose</name>
        <dbReference type="ChEBI" id="CHEBI:57498"/>
    </ligand>
</feature>
<dbReference type="HAMAP" id="MF_00484">
    <property type="entry name" value="Glycogen_synth"/>
    <property type="match status" value="1"/>
</dbReference>
<proteinExistence type="inferred from homology"/>
<dbReference type="SUPFAM" id="SSF53756">
    <property type="entry name" value="UDP-Glycosyltransferase/glycogen phosphorylase"/>
    <property type="match status" value="1"/>
</dbReference>
<feature type="domain" description="Starch synthase catalytic" evidence="10">
    <location>
        <begin position="2"/>
        <end position="240"/>
    </location>
</feature>
<dbReference type="RefSeq" id="WP_117298064.1">
    <property type="nucleotide sequence ID" value="NZ_QVQT02000002.1"/>
</dbReference>
<comment type="catalytic activity">
    <reaction evidence="1 8">
        <text>[(1-&gt;4)-alpha-D-glucosyl](n) + ADP-alpha-D-glucose = [(1-&gt;4)-alpha-D-glucosyl](n+1) + ADP + H(+)</text>
        <dbReference type="Rhea" id="RHEA:18189"/>
        <dbReference type="Rhea" id="RHEA-COMP:9584"/>
        <dbReference type="Rhea" id="RHEA-COMP:9587"/>
        <dbReference type="ChEBI" id="CHEBI:15378"/>
        <dbReference type="ChEBI" id="CHEBI:15444"/>
        <dbReference type="ChEBI" id="CHEBI:57498"/>
        <dbReference type="ChEBI" id="CHEBI:456216"/>
        <dbReference type="EC" id="2.4.1.21"/>
    </reaction>
</comment>
<keyword evidence="7 8" id="KW-0320">Glycogen biosynthesis</keyword>